<gene>
    <name evidence="1" type="ORF">AUJ22_01475</name>
</gene>
<comment type="caution">
    <text evidence="1">The sequence shown here is derived from an EMBL/GenBank/DDBJ whole genome shotgun (WGS) entry which is preliminary data.</text>
</comment>
<evidence type="ECO:0000313" key="2">
    <source>
        <dbReference type="Proteomes" id="UP000185769"/>
    </source>
</evidence>
<reference evidence="1 2" key="1">
    <citation type="journal article" date="2016" name="Environ. Microbiol.">
        <title>Genomic resolution of a cold subsurface aquifer community provides metabolic insights for novel microbes adapted to high CO concentrations.</title>
        <authorList>
            <person name="Probst A.J."/>
            <person name="Castelle C.J."/>
            <person name="Singh A."/>
            <person name="Brown C.T."/>
            <person name="Anantharaman K."/>
            <person name="Sharon I."/>
            <person name="Hug L.A."/>
            <person name="Burstein D."/>
            <person name="Emerson J.B."/>
            <person name="Thomas B.C."/>
            <person name="Banfield J.F."/>
        </authorList>
    </citation>
    <scope>NUCLEOTIDE SEQUENCE [LARGE SCALE GENOMIC DNA]</scope>
    <source>
        <strain evidence="1">CG1_02_31_12</strain>
    </source>
</reference>
<protein>
    <recommendedName>
        <fullName evidence="3">Zinc-binding domain-containing protein</fullName>
    </recommendedName>
</protein>
<sequence>MSNISEKRICQNCRGEFIIEPDDFGFYEKIGVPPPTFCPECRFQRRLMWRNERTFYKRTCDLCKKNIISTYDKNQSFPVYCQKCWWSDKWNPYEYGIDFDFSRPFFEQFKELLSKVPMLNMQNDDGVGSVNSEYAQDFAFSKNCYLTSVGWYCDNVMYSYYTCYDRDVVDSFFINNSEKCYECFESDRLFDSKYSHLCFDSVNLNFCYDMRNCQNCFMCTNLRGQNYYIRNEPYTREAYFEELKKENLDKKDKIDKHRIELKEMMLKCPNRFVHIIKSLNCTGDMLINSKMSLDSFWVSNLENCRYLMLMDGAKNSYDCNNSGNPELCYESVTPDNSFNNLFTIFCWKCSYVFYSNNCHSSNNLFGCIGLKHGEYSIFNKRYTKEEYTELRKKIIEHMKKTGEWGEFFPSIISPYSYNESFNLDFFFLNRNEAIDKGFSWKEDKERNYIITLHKEEIPNSIDNVDENILNEVIECQHSGNCEHKCSKAFKIIERELKFYKKMNIPIPTLCPNCRYYERLKQTNPLKLWHRKCMKPGCNNEFETSYAPDRPEIVYCEKCYQQEVY</sequence>
<dbReference type="Proteomes" id="UP000185769">
    <property type="component" value="Unassembled WGS sequence"/>
</dbReference>
<organism evidence="1 2">
    <name type="scientific">Candidatus Nomurabacteria bacterium CG1_02_31_12</name>
    <dbReference type="NCBI Taxonomy" id="1805280"/>
    <lineage>
        <taxon>Bacteria</taxon>
        <taxon>Candidatus Nomuraibacteriota</taxon>
    </lineage>
</organism>
<proteinExistence type="predicted"/>
<name>A0A1J4V0D3_9BACT</name>
<dbReference type="EMBL" id="MNVM01000024">
    <property type="protein sequence ID" value="OIO29408.1"/>
    <property type="molecule type" value="Genomic_DNA"/>
</dbReference>
<evidence type="ECO:0008006" key="3">
    <source>
        <dbReference type="Google" id="ProtNLM"/>
    </source>
</evidence>
<dbReference type="AlphaFoldDB" id="A0A1J4V0D3"/>
<accession>A0A1J4V0D3</accession>
<evidence type="ECO:0000313" key="1">
    <source>
        <dbReference type="EMBL" id="OIO29408.1"/>
    </source>
</evidence>